<keyword evidence="1" id="KW-1133">Transmembrane helix</keyword>
<keyword evidence="3" id="KW-1185">Reference proteome</keyword>
<sequence>MVLGSSLVGVMVLPYMPGGRGGSELGFGVLSPGEHAAVVVLYPLLVVVGLLNACLLGWSGARGLRAVGDPDSWRERQESGLIGLLVAGAASLISAVASPAPGVAPGSSFSAEAAGYSLLVVFSLVGMVSLLYLTCEDRVFSRRGDRAEGAGVRPADVGYEFRVPITR</sequence>
<feature type="transmembrane region" description="Helical" evidence="1">
    <location>
        <begin position="113"/>
        <end position="133"/>
    </location>
</feature>
<dbReference type="EMBL" id="BAAATZ010000017">
    <property type="protein sequence ID" value="GAA2730069.1"/>
    <property type="molecule type" value="Genomic_DNA"/>
</dbReference>
<organism evidence="2 3">
    <name type="scientific">Actinocorallia aurantiaca</name>
    <dbReference type="NCBI Taxonomy" id="46204"/>
    <lineage>
        <taxon>Bacteria</taxon>
        <taxon>Bacillati</taxon>
        <taxon>Actinomycetota</taxon>
        <taxon>Actinomycetes</taxon>
        <taxon>Streptosporangiales</taxon>
        <taxon>Thermomonosporaceae</taxon>
        <taxon>Actinocorallia</taxon>
    </lineage>
</organism>
<accession>A0ABN3UC61</accession>
<comment type="caution">
    <text evidence="2">The sequence shown here is derived from an EMBL/GenBank/DDBJ whole genome shotgun (WGS) entry which is preliminary data.</text>
</comment>
<reference evidence="2 3" key="1">
    <citation type="journal article" date="2019" name="Int. J. Syst. Evol. Microbiol.">
        <title>The Global Catalogue of Microorganisms (GCM) 10K type strain sequencing project: providing services to taxonomists for standard genome sequencing and annotation.</title>
        <authorList>
            <consortium name="The Broad Institute Genomics Platform"/>
            <consortium name="The Broad Institute Genome Sequencing Center for Infectious Disease"/>
            <person name="Wu L."/>
            <person name="Ma J."/>
        </authorList>
    </citation>
    <scope>NUCLEOTIDE SEQUENCE [LARGE SCALE GENOMIC DNA]</scope>
    <source>
        <strain evidence="2 3">JCM 8201</strain>
    </source>
</reference>
<keyword evidence="1" id="KW-0472">Membrane</keyword>
<proteinExistence type="predicted"/>
<keyword evidence="1" id="KW-0812">Transmembrane</keyword>
<feature type="transmembrane region" description="Helical" evidence="1">
    <location>
        <begin position="79"/>
        <end position="101"/>
    </location>
</feature>
<gene>
    <name evidence="2" type="ORF">GCM10010439_42190</name>
</gene>
<feature type="transmembrane region" description="Helical" evidence="1">
    <location>
        <begin position="37"/>
        <end position="58"/>
    </location>
</feature>
<evidence type="ECO:0000313" key="3">
    <source>
        <dbReference type="Proteomes" id="UP001501842"/>
    </source>
</evidence>
<name>A0ABN3UC61_9ACTN</name>
<evidence type="ECO:0000256" key="1">
    <source>
        <dbReference type="SAM" id="Phobius"/>
    </source>
</evidence>
<dbReference type="Proteomes" id="UP001501842">
    <property type="component" value="Unassembled WGS sequence"/>
</dbReference>
<protein>
    <submittedName>
        <fullName evidence="2">Uncharacterized protein</fullName>
    </submittedName>
</protein>
<evidence type="ECO:0000313" key="2">
    <source>
        <dbReference type="EMBL" id="GAA2730069.1"/>
    </source>
</evidence>